<comment type="subunit">
    <text evidence="6">The basal body constitutes a major portion of the flagellar organelle and consists of a number of rings mounted on a central rod.</text>
</comment>
<evidence type="ECO:0000313" key="8">
    <source>
        <dbReference type="EMBL" id="RXK15409.1"/>
    </source>
</evidence>
<dbReference type="GO" id="GO:0071978">
    <property type="term" value="P:bacterial-type flagellum-dependent swarming motility"/>
    <property type="evidence" value="ECO:0007669"/>
    <property type="project" value="TreeGrafter"/>
</dbReference>
<evidence type="ECO:0000313" key="9">
    <source>
        <dbReference type="Proteomes" id="UP000290092"/>
    </source>
</evidence>
<organism evidence="8 9">
    <name type="scientific">Malaciobacter mytili LMG 24559</name>
    <dbReference type="NCBI Taxonomy" id="1032238"/>
    <lineage>
        <taxon>Bacteria</taxon>
        <taxon>Pseudomonadati</taxon>
        <taxon>Campylobacterota</taxon>
        <taxon>Epsilonproteobacteria</taxon>
        <taxon>Campylobacterales</taxon>
        <taxon>Arcobacteraceae</taxon>
        <taxon>Malaciobacter</taxon>
    </lineage>
</organism>
<feature type="domain" description="Flagellar basal body rod protein N-terminal" evidence="7">
    <location>
        <begin position="20"/>
        <end position="37"/>
    </location>
</feature>
<keyword evidence="8" id="KW-0966">Cell projection</keyword>
<evidence type="ECO:0000259" key="7">
    <source>
        <dbReference type="Pfam" id="PF00460"/>
    </source>
</evidence>
<proteinExistence type="inferred from homology"/>
<evidence type="ECO:0000256" key="3">
    <source>
        <dbReference type="ARBA" id="ARBA00014376"/>
    </source>
</evidence>
<comment type="function">
    <text evidence="5 6">Structural component of flagellum, the bacterial motility apparatus. Part of the rod structure of flagellar basal body.</text>
</comment>
<dbReference type="Pfam" id="PF00460">
    <property type="entry name" value="Flg_bb_rod"/>
    <property type="match status" value="1"/>
</dbReference>
<dbReference type="RefSeq" id="WP_114842596.1">
    <property type="nucleotide sequence ID" value="NZ_CP031219.1"/>
</dbReference>
<dbReference type="AlphaFoldDB" id="A0AAX2AGW9"/>
<dbReference type="InterPro" id="IPR006300">
    <property type="entry name" value="FlgB"/>
</dbReference>
<keyword evidence="9" id="KW-1185">Reference proteome</keyword>
<keyword evidence="8" id="KW-0282">Flagellum</keyword>
<comment type="similarity">
    <text evidence="2 6">Belongs to the flagella basal body rod proteins family.</text>
</comment>
<keyword evidence="8" id="KW-0969">Cilium</keyword>
<evidence type="ECO:0000256" key="4">
    <source>
        <dbReference type="ARBA" id="ARBA00023143"/>
    </source>
</evidence>
<evidence type="ECO:0000256" key="5">
    <source>
        <dbReference type="ARBA" id="ARBA00024934"/>
    </source>
</evidence>
<dbReference type="PANTHER" id="PTHR30435">
    <property type="entry name" value="FLAGELLAR PROTEIN"/>
    <property type="match status" value="1"/>
</dbReference>
<sequence length="134" mass="15119">MKPSSVTDLLFTQLGFRGDRQEVISSNIANINTPKYKTKDLVFANELQKANDSRLQLYKTNEMHLSSSNEINKPFKSQMVDVKGLEEQNDGNNVNLDAQMSEMSKNKVIFDALQTSIKKDSLLFRSVIDSSAKN</sequence>
<evidence type="ECO:0000256" key="1">
    <source>
        <dbReference type="ARBA" id="ARBA00004117"/>
    </source>
</evidence>
<dbReference type="PANTHER" id="PTHR30435:SF12">
    <property type="entry name" value="FLAGELLAR BASAL BODY ROD PROTEIN FLGB"/>
    <property type="match status" value="1"/>
</dbReference>
<dbReference type="EMBL" id="NXID01000029">
    <property type="protein sequence ID" value="RXK15409.1"/>
    <property type="molecule type" value="Genomic_DNA"/>
</dbReference>
<reference evidence="8 9" key="1">
    <citation type="submission" date="2017-09" db="EMBL/GenBank/DDBJ databases">
        <title>Genomics of the genus Arcobacter.</title>
        <authorList>
            <person name="Perez-Cataluna A."/>
            <person name="Figueras M.J."/>
            <person name="Salas-Masso N."/>
        </authorList>
    </citation>
    <scope>NUCLEOTIDE SEQUENCE [LARGE SCALE GENOMIC DNA]</scope>
    <source>
        <strain evidence="8 9">CECT 7386</strain>
    </source>
</reference>
<keyword evidence="4 6" id="KW-0975">Bacterial flagellum</keyword>
<accession>A0AAX2AGW9</accession>
<protein>
    <recommendedName>
        <fullName evidence="3 6">Flagellar basal body rod protein FlgB</fullName>
    </recommendedName>
</protein>
<comment type="subcellular location">
    <subcellularLocation>
        <location evidence="1 6">Bacterial flagellum basal body</location>
    </subcellularLocation>
</comment>
<comment type="caution">
    <text evidence="8">The sequence shown here is derived from an EMBL/GenBank/DDBJ whole genome shotgun (WGS) entry which is preliminary data.</text>
</comment>
<evidence type="ECO:0000256" key="6">
    <source>
        <dbReference type="PIRNR" id="PIRNR002889"/>
    </source>
</evidence>
<evidence type="ECO:0000256" key="2">
    <source>
        <dbReference type="ARBA" id="ARBA00009677"/>
    </source>
</evidence>
<dbReference type="InterPro" id="IPR001444">
    <property type="entry name" value="Flag_bb_rod_N"/>
</dbReference>
<dbReference type="NCBIfam" id="TIGR01396">
    <property type="entry name" value="FlgB"/>
    <property type="match status" value="1"/>
</dbReference>
<gene>
    <name evidence="8" type="primary">flgB</name>
    <name evidence="8" type="ORF">CP985_08560</name>
</gene>
<dbReference type="GO" id="GO:0030694">
    <property type="term" value="C:bacterial-type flagellum basal body, rod"/>
    <property type="evidence" value="ECO:0007669"/>
    <property type="project" value="InterPro"/>
</dbReference>
<dbReference type="PIRSF" id="PIRSF002889">
    <property type="entry name" value="Rod_FlgB"/>
    <property type="match status" value="1"/>
</dbReference>
<dbReference type="Proteomes" id="UP000290092">
    <property type="component" value="Unassembled WGS sequence"/>
</dbReference>
<dbReference type="KEGG" id="amyt:AMYT_2226"/>
<name>A0AAX2AGW9_9BACT</name>